<name>A0AAV7WKH2_PLEWA</name>
<accession>A0AAV7WKH2</accession>
<organism evidence="1 2">
    <name type="scientific">Pleurodeles waltl</name>
    <name type="common">Iberian ribbed newt</name>
    <dbReference type="NCBI Taxonomy" id="8319"/>
    <lineage>
        <taxon>Eukaryota</taxon>
        <taxon>Metazoa</taxon>
        <taxon>Chordata</taxon>
        <taxon>Craniata</taxon>
        <taxon>Vertebrata</taxon>
        <taxon>Euteleostomi</taxon>
        <taxon>Amphibia</taxon>
        <taxon>Batrachia</taxon>
        <taxon>Caudata</taxon>
        <taxon>Salamandroidea</taxon>
        <taxon>Salamandridae</taxon>
        <taxon>Pleurodelinae</taxon>
        <taxon>Pleurodeles</taxon>
    </lineage>
</organism>
<dbReference type="AlphaFoldDB" id="A0AAV7WKH2"/>
<reference evidence="1" key="1">
    <citation type="journal article" date="2022" name="bioRxiv">
        <title>Sequencing and chromosome-scale assembly of the giantPleurodeles waltlgenome.</title>
        <authorList>
            <person name="Brown T."/>
            <person name="Elewa A."/>
            <person name="Iarovenko S."/>
            <person name="Subramanian E."/>
            <person name="Araus A.J."/>
            <person name="Petzold A."/>
            <person name="Susuki M."/>
            <person name="Suzuki K.-i.T."/>
            <person name="Hayashi T."/>
            <person name="Toyoda A."/>
            <person name="Oliveira C."/>
            <person name="Osipova E."/>
            <person name="Leigh N.D."/>
            <person name="Simon A."/>
            <person name="Yun M.H."/>
        </authorList>
    </citation>
    <scope>NUCLEOTIDE SEQUENCE</scope>
    <source>
        <strain evidence="1">20211129_DDA</strain>
        <tissue evidence="1">Liver</tissue>
    </source>
</reference>
<protein>
    <submittedName>
        <fullName evidence="1">Uncharacterized protein</fullName>
    </submittedName>
</protein>
<evidence type="ECO:0000313" key="2">
    <source>
        <dbReference type="Proteomes" id="UP001066276"/>
    </source>
</evidence>
<sequence>MDGDLGRGRYRYWVGKYQESEIPKIFVSIRERDRGKTVTNTEKGLGKALMRQTSSNDALVAYACTVDGSALDVVAVARGELTAIVHAGS</sequence>
<evidence type="ECO:0000313" key="1">
    <source>
        <dbReference type="EMBL" id="KAJ1213206.1"/>
    </source>
</evidence>
<dbReference type="EMBL" id="JANPWB010000001">
    <property type="protein sequence ID" value="KAJ1213206.1"/>
    <property type="molecule type" value="Genomic_DNA"/>
</dbReference>
<comment type="caution">
    <text evidence="1">The sequence shown here is derived from an EMBL/GenBank/DDBJ whole genome shotgun (WGS) entry which is preliminary data.</text>
</comment>
<gene>
    <name evidence="1" type="ORF">NDU88_000845</name>
</gene>
<proteinExistence type="predicted"/>
<dbReference type="Proteomes" id="UP001066276">
    <property type="component" value="Chromosome 1_1"/>
</dbReference>
<keyword evidence="2" id="KW-1185">Reference proteome</keyword>